<organism evidence="6 7">
    <name type="scientific">Nocardioides simplex</name>
    <name type="common">Arthrobacter simplex</name>
    <dbReference type="NCBI Taxonomy" id="2045"/>
    <lineage>
        <taxon>Bacteria</taxon>
        <taxon>Bacillati</taxon>
        <taxon>Actinomycetota</taxon>
        <taxon>Actinomycetes</taxon>
        <taxon>Propionibacteriales</taxon>
        <taxon>Nocardioidaceae</taxon>
        <taxon>Pimelobacter</taxon>
    </lineage>
</organism>
<dbReference type="InterPro" id="IPR036661">
    <property type="entry name" value="Luciferase-like_sf"/>
</dbReference>
<dbReference type="EMBL" id="WBVM01000001">
    <property type="protein sequence ID" value="KAB2811641.1"/>
    <property type="molecule type" value="Genomic_DNA"/>
</dbReference>
<dbReference type="Gene3D" id="3.20.20.30">
    <property type="entry name" value="Luciferase-like domain"/>
    <property type="match status" value="1"/>
</dbReference>
<sequence>MMVDIYWRIGTHGDQPSLRQRVASRGDWSPTGPGSIAPGLRDGGRDGYTYLDHMADVARAAEVSGFVGGLLPSFPFTDDPWVAASALVRETRSFRFMVAFQPGFLDPFHAARISATLQRVSGGRLVYNIITGGGGPEQTWWGDPVAHDDRYARTGEFLEALQGTWGTAPYDLAGRFYDVRGASLPPDLAAQPVPEIYFSGSSPAAIATAGGYADYYLSWLEPFDALREKFAEVRERSAALGRRPRFALRVEVLARETEAEAWAELERGWAQVDLAAVNAATGGDSVGAARSRAFVRGPVRTPRDMEVEPQVWGGFHLLRGGPAFGLVGSYAQVAARLEELVEIGVDSFILAAVPHLEEAYRIGSEVLPRLSFHKTGYVGHPGHPTFPAAPAAPAPIERNAS</sequence>
<evidence type="ECO:0000313" key="6">
    <source>
        <dbReference type="EMBL" id="KAB2811641.1"/>
    </source>
</evidence>
<dbReference type="PANTHER" id="PTHR42847:SF4">
    <property type="entry name" value="ALKANESULFONATE MONOOXYGENASE-RELATED"/>
    <property type="match status" value="1"/>
</dbReference>
<evidence type="ECO:0000259" key="5">
    <source>
        <dbReference type="Pfam" id="PF00296"/>
    </source>
</evidence>
<dbReference type="InterPro" id="IPR050172">
    <property type="entry name" value="SsuD_RutA_monooxygenase"/>
</dbReference>
<evidence type="ECO:0000256" key="1">
    <source>
        <dbReference type="ARBA" id="ARBA00022630"/>
    </source>
</evidence>
<dbReference type="GO" id="GO:0008726">
    <property type="term" value="F:alkanesulfonate monooxygenase activity"/>
    <property type="evidence" value="ECO:0007669"/>
    <property type="project" value="TreeGrafter"/>
</dbReference>
<keyword evidence="1" id="KW-0285">Flavoprotein</keyword>
<keyword evidence="4" id="KW-0503">Monooxygenase</keyword>
<evidence type="ECO:0000256" key="2">
    <source>
        <dbReference type="ARBA" id="ARBA00022643"/>
    </source>
</evidence>
<dbReference type="CDD" id="cd01094">
    <property type="entry name" value="Alkanesulfonate_monoxygenase"/>
    <property type="match status" value="1"/>
</dbReference>
<dbReference type="Proteomes" id="UP000449906">
    <property type="component" value="Unassembled WGS sequence"/>
</dbReference>
<evidence type="ECO:0000313" key="7">
    <source>
        <dbReference type="Proteomes" id="UP000449906"/>
    </source>
</evidence>
<keyword evidence="2" id="KW-0288">FMN</keyword>
<dbReference type="AlphaFoldDB" id="A0A7J5E028"/>
<evidence type="ECO:0000256" key="3">
    <source>
        <dbReference type="ARBA" id="ARBA00023002"/>
    </source>
</evidence>
<reference evidence="6 7" key="1">
    <citation type="submission" date="2019-09" db="EMBL/GenBank/DDBJ databases">
        <title>Pimelobacter sp. isolated from Paulinella.</title>
        <authorList>
            <person name="Jeong S.E."/>
        </authorList>
    </citation>
    <scope>NUCLEOTIDE SEQUENCE [LARGE SCALE GENOMIC DNA]</scope>
    <source>
        <strain evidence="6 7">Pch-N</strain>
    </source>
</reference>
<dbReference type="SUPFAM" id="SSF51679">
    <property type="entry name" value="Bacterial luciferase-like"/>
    <property type="match status" value="1"/>
</dbReference>
<dbReference type="Pfam" id="PF00296">
    <property type="entry name" value="Bac_luciferase"/>
    <property type="match status" value="1"/>
</dbReference>
<name>A0A7J5E028_NOCSI</name>
<evidence type="ECO:0000256" key="4">
    <source>
        <dbReference type="ARBA" id="ARBA00023033"/>
    </source>
</evidence>
<accession>A0A7J5E028</accession>
<dbReference type="PANTHER" id="PTHR42847">
    <property type="entry name" value="ALKANESULFONATE MONOOXYGENASE"/>
    <property type="match status" value="1"/>
</dbReference>
<protein>
    <submittedName>
        <fullName evidence="6">LLM class flavin-dependent oxidoreductase</fullName>
    </submittedName>
</protein>
<feature type="domain" description="Luciferase-like" evidence="5">
    <location>
        <begin position="42"/>
        <end position="346"/>
    </location>
</feature>
<dbReference type="GO" id="GO:0046306">
    <property type="term" value="P:alkanesulfonate catabolic process"/>
    <property type="evidence" value="ECO:0007669"/>
    <property type="project" value="TreeGrafter"/>
</dbReference>
<keyword evidence="3" id="KW-0560">Oxidoreductase</keyword>
<proteinExistence type="predicted"/>
<comment type="caution">
    <text evidence="6">The sequence shown here is derived from an EMBL/GenBank/DDBJ whole genome shotgun (WGS) entry which is preliminary data.</text>
</comment>
<gene>
    <name evidence="6" type="ORF">F9L07_07190</name>
</gene>
<dbReference type="InterPro" id="IPR011251">
    <property type="entry name" value="Luciferase-like_dom"/>
</dbReference>